<comment type="subcellular location">
    <subcellularLocation>
        <location evidence="6">Cytoplasm</location>
    </subcellularLocation>
</comment>
<comment type="pathway">
    <text evidence="6">Carbohydrate metabolism; D-ribose degradation; D-ribose 5-phosphate from beta-D-ribopyranose: step 1/2.</text>
</comment>
<dbReference type="GO" id="GO:0062193">
    <property type="term" value="F:D-ribose pyranase activity"/>
    <property type="evidence" value="ECO:0007669"/>
    <property type="project" value="UniProtKB-EC"/>
</dbReference>
<accession>A0A430B3H9</accession>
<dbReference type="HAMAP" id="MF_01661">
    <property type="entry name" value="D_rib_pyranase"/>
    <property type="match status" value="1"/>
</dbReference>
<dbReference type="InterPro" id="IPR023064">
    <property type="entry name" value="D-ribose_pyranase"/>
</dbReference>
<dbReference type="InterPro" id="IPR023750">
    <property type="entry name" value="RbsD-like_sf"/>
</dbReference>
<dbReference type="PANTHER" id="PTHR37831">
    <property type="entry name" value="D-RIBOSE PYRANASE"/>
    <property type="match status" value="1"/>
</dbReference>
<keyword evidence="4 6" id="KW-0413">Isomerase</keyword>
<keyword evidence="8" id="KW-1185">Reference proteome</keyword>
<dbReference type="Proteomes" id="UP000286773">
    <property type="component" value="Unassembled WGS sequence"/>
</dbReference>
<comment type="function">
    <text evidence="6">Catalyzes the interconversion of beta-pyran and beta-furan forms of D-ribose.</text>
</comment>
<evidence type="ECO:0000256" key="4">
    <source>
        <dbReference type="ARBA" id="ARBA00023235"/>
    </source>
</evidence>
<feature type="active site" description="Proton donor" evidence="6">
    <location>
        <position position="20"/>
    </location>
</feature>
<evidence type="ECO:0000313" key="7">
    <source>
        <dbReference type="EMBL" id="RSU14752.1"/>
    </source>
</evidence>
<organism evidence="7 8">
    <name type="scientific">Vagococcus acidifermentans</name>
    <dbReference type="NCBI Taxonomy" id="564710"/>
    <lineage>
        <taxon>Bacteria</taxon>
        <taxon>Bacillati</taxon>
        <taxon>Bacillota</taxon>
        <taxon>Bacilli</taxon>
        <taxon>Lactobacillales</taxon>
        <taxon>Enterococcaceae</taxon>
        <taxon>Vagococcus</taxon>
    </lineage>
</organism>
<comment type="catalytic activity">
    <reaction evidence="1 6">
        <text>beta-D-ribopyranose = beta-D-ribofuranose</text>
        <dbReference type="Rhea" id="RHEA:25432"/>
        <dbReference type="ChEBI" id="CHEBI:27476"/>
        <dbReference type="ChEBI" id="CHEBI:47002"/>
        <dbReference type="EC" id="5.4.99.62"/>
    </reaction>
</comment>
<protein>
    <recommendedName>
        <fullName evidence="2 6">D-ribose pyranase</fullName>
        <ecNumber evidence="2 6">5.4.99.62</ecNumber>
    </recommendedName>
</protein>
<comment type="subunit">
    <text evidence="6">Homodecamer.</text>
</comment>
<sequence length="129" mass="14159">MKKNGVLNTPISQLLSELRHTDQIVIGDCGLPVPSGVKEIDISLTLGKPGFIEVLDIIIEHMEIEEAILAEEIVDRNPATHTEVVKRLNNIQYAPHEELKKVSANAKAIIRSGENTPYANVILQAGVIF</sequence>
<evidence type="ECO:0000256" key="6">
    <source>
        <dbReference type="HAMAP-Rule" id="MF_01661"/>
    </source>
</evidence>
<dbReference type="Gene3D" id="3.40.1650.10">
    <property type="entry name" value="RbsD-like domain"/>
    <property type="match status" value="1"/>
</dbReference>
<dbReference type="Pfam" id="PF05025">
    <property type="entry name" value="RbsD_FucU"/>
    <property type="match status" value="1"/>
</dbReference>
<dbReference type="InterPro" id="IPR007721">
    <property type="entry name" value="RbsD_FucU"/>
</dbReference>
<dbReference type="GO" id="GO:0048029">
    <property type="term" value="F:monosaccharide binding"/>
    <property type="evidence" value="ECO:0007669"/>
    <property type="project" value="InterPro"/>
</dbReference>
<comment type="similarity">
    <text evidence="6">Belongs to the RbsD / FucU family. RbsD subfamily.</text>
</comment>
<dbReference type="GO" id="GO:0016872">
    <property type="term" value="F:intramolecular lyase activity"/>
    <property type="evidence" value="ECO:0007669"/>
    <property type="project" value="UniProtKB-UniRule"/>
</dbReference>
<feature type="binding site" evidence="6">
    <location>
        <position position="28"/>
    </location>
    <ligand>
        <name>substrate</name>
    </ligand>
</feature>
<evidence type="ECO:0000313" key="8">
    <source>
        <dbReference type="Proteomes" id="UP000286773"/>
    </source>
</evidence>
<gene>
    <name evidence="6" type="primary">rbsD</name>
    <name evidence="7" type="ORF">CBF27_01895</name>
</gene>
<keyword evidence="3 6" id="KW-0963">Cytoplasm</keyword>
<feature type="binding site" evidence="6">
    <location>
        <begin position="118"/>
        <end position="120"/>
    </location>
    <ligand>
        <name>substrate</name>
    </ligand>
</feature>
<evidence type="ECO:0000256" key="2">
    <source>
        <dbReference type="ARBA" id="ARBA00012862"/>
    </source>
</evidence>
<dbReference type="GO" id="GO:0005829">
    <property type="term" value="C:cytosol"/>
    <property type="evidence" value="ECO:0007669"/>
    <property type="project" value="TreeGrafter"/>
</dbReference>
<feature type="binding site" evidence="6">
    <location>
        <position position="96"/>
    </location>
    <ligand>
        <name>substrate</name>
    </ligand>
</feature>
<evidence type="ECO:0000256" key="1">
    <source>
        <dbReference type="ARBA" id="ARBA00000223"/>
    </source>
</evidence>
<dbReference type="SUPFAM" id="SSF102546">
    <property type="entry name" value="RbsD-like"/>
    <property type="match status" value="1"/>
</dbReference>
<dbReference type="PANTHER" id="PTHR37831:SF1">
    <property type="entry name" value="D-RIBOSE PYRANASE"/>
    <property type="match status" value="1"/>
</dbReference>
<dbReference type="EC" id="5.4.99.62" evidence="2 6"/>
<dbReference type="EMBL" id="NGKC01000001">
    <property type="protein sequence ID" value="RSU14752.1"/>
    <property type="molecule type" value="Genomic_DNA"/>
</dbReference>
<dbReference type="UniPathway" id="UPA00916">
    <property type="reaction ID" value="UER00888"/>
</dbReference>
<name>A0A430B3H9_9ENTE</name>
<dbReference type="RefSeq" id="WP_126811814.1">
    <property type="nucleotide sequence ID" value="NZ_NGKC01000001.1"/>
</dbReference>
<keyword evidence="5 6" id="KW-0119">Carbohydrate metabolism</keyword>
<dbReference type="NCBIfam" id="NF008761">
    <property type="entry name" value="PRK11797.1"/>
    <property type="match status" value="1"/>
</dbReference>
<reference evidence="7 8" key="1">
    <citation type="submission" date="2017-05" db="EMBL/GenBank/DDBJ databases">
        <title>Vagococcus spp. assemblies.</title>
        <authorList>
            <person name="Gulvik C.A."/>
        </authorList>
    </citation>
    <scope>NUCLEOTIDE SEQUENCE [LARGE SCALE GENOMIC DNA]</scope>
    <source>
        <strain evidence="7 8">LMG 24798</strain>
    </source>
</reference>
<proteinExistence type="inferred from homology"/>
<evidence type="ECO:0000256" key="5">
    <source>
        <dbReference type="ARBA" id="ARBA00023277"/>
    </source>
</evidence>
<dbReference type="GO" id="GO:0019303">
    <property type="term" value="P:D-ribose catabolic process"/>
    <property type="evidence" value="ECO:0007669"/>
    <property type="project" value="UniProtKB-UniRule"/>
</dbReference>
<comment type="caution">
    <text evidence="7">The sequence shown here is derived from an EMBL/GenBank/DDBJ whole genome shotgun (WGS) entry which is preliminary data.</text>
</comment>
<dbReference type="OrthoDB" id="9805009at2"/>
<dbReference type="AlphaFoldDB" id="A0A430B3H9"/>
<evidence type="ECO:0000256" key="3">
    <source>
        <dbReference type="ARBA" id="ARBA00022490"/>
    </source>
</evidence>